<dbReference type="InterPro" id="IPR004704">
    <property type="entry name" value="PTS_IID_man"/>
</dbReference>
<accession>A0A095X4T1</accession>
<feature type="transmembrane region" description="Helical" evidence="1">
    <location>
        <begin position="229"/>
        <end position="246"/>
    </location>
</feature>
<evidence type="ECO:0008006" key="4">
    <source>
        <dbReference type="Google" id="ProtNLM"/>
    </source>
</evidence>
<reference evidence="2 3" key="1">
    <citation type="submission" date="2014-07" db="EMBL/GenBank/DDBJ databases">
        <authorList>
            <person name="McCorrison J."/>
            <person name="Sanka R."/>
            <person name="Torralba M."/>
            <person name="Gillis M."/>
            <person name="Haft D.H."/>
            <person name="Methe B."/>
            <person name="Sutton G."/>
            <person name="Nelson K.E."/>
        </authorList>
    </citation>
    <scope>NUCLEOTIDE SEQUENCE [LARGE SCALE GENOMIC DNA]</scope>
    <source>
        <strain evidence="2 3">S7-1-13</strain>
    </source>
</reference>
<evidence type="ECO:0000313" key="3">
    <source>
        <dbReference type="Proteomes" id="UP000029579"/>
    </source>
</evidence>
<feature type="transmembrane region" description="Helical" evidence="1">
    <location>
        <begin position="253"/>
        <end position="272"/>
    </location>
</feature>
<dbReference type="PROSITE" id="PS51108">
    <property type="entry name" value="PTS_EIID"/>
    <property type="match status" value="1"/>
</dbReference>
<dbReference type="Proteomes" id="UP000029579">
    <property type="component" value="Unassembled WGS sequence"/>
</dbReference>
<organism evidence="2 3">
    <name type="scientific">Anaerococcus lactolyticus S7-1-13</name>
    <dbReference type="NCBI Taxonomy" id="1284686"/>
    <lineage>
        <taxon>Bacteria</taxon>
        <taxon>Bacillati</taxon>
        <taxon>Bacillota</taxon>
        <taxon>Tissierellia</taxon>
        <taxon>Tissierellales</taxon>
        <taxon>Peptoniphilaceae</taxon>
        <taxon>Anaerococcus</taxon>
    </lineage>
</organism>
<feature type="transmembrane region" description="Helical" evidence="1">
    <location>
        <begin position="140"/>
        <end position="163"/>
    </location>
</feature>
<feature type="transmembrane region" description="Helical" evidence="1">
    <location>
        <begin position="184"/>
        <end position="209"/>
    </location>
</feature>
<dbReference type="GO" id="GO:0009401">
    <property type="term" value="P:phosphoenolpyruvate-dependent sugar phosphotransferase system"/>
    <property type="evidence" value="ECO:0007669"/>
    <property type="project" value="InterPro"/>
</dbReference>
<feature type="transmembrane region" description="Helical" evidence="1">
    <location>
        <begin position="111"/>
        <end position="134"/>
    </location>
</feature>
<dbReference type="AlphaFoldDB" id="A0A095X4T1"/>
<dbReference type="PANTHER" id="PTHR32502:SF23">
    <property type="entry name" value="TRANSPORT PROTEIN, PTS SYSTEM"/>
    <property type="match status" value="1"/>
</dbReference>
<comment type="caution">
    <text evidence="2">The sequence shown here is derived from an EMBL/GenBank/DDBJ whole genome shotgun (WGS) entry which is preliminary data.</text>
</comment>
<dbReference type="RefSeq" id="WP_037326407.1">
    <property type="nucleotide sequence ID" value="NZ_JRMW01000019.1"/>
</dbReference>
<dbReference type="Pfam" id="PF03613">
    <property type="entry name" value="EIID-AGA"/>
    <property type="match status" value="1"/>
</dbReference>
<evidence type="ECO:0000313" key="2">
    <source>
        <dbReference type="EMBL" id="KGF05115.1"/>
    </source>
</evidence>
<name>A0A095X4T1_9FIRM</name>
<dbReference type="PANTHER" id="PTHR32502">
    <property type="entry name" value="N-ACETYLGALACTOSAMINE PERMEASE II COMPONENT-RELATED"/>
    <property type="match status" value="1"/>
</dbReference>
<dbReference type="InterPro" id="IPR050303">
    <property type="entry name" value="GatZ_KbaZ_carbometab"/>
</dbReference>
<dbReference type="GO" id="GO:0005886">
    <property type="term" value="C:plasma membrane"/>
    <property type="evidence" value="ECO:0007669"/>
    <property type="project" value="TreeGrafter"/>
</dbReference>
<protein>
    <recommendedName>
        <fullName evidence="4">PTS fructose transporter subunit IID</fullName>
    </recommendedName>
</protein>
<proteinExistence type="predicted"/>
<dbReference type="OrthoDB" id="9795582at2"/>
<keyword evidence="1" id="KW-0472">Membrane</keyword>
<evidence type="ECO:0000256" key="1">
    <source>
        <dbReference type="SAM" id="Phobius"/>
    </source>
</evidence>
<sequence>MKNEKILSKKDVSKAAWTWMFFHHCAQNYERMQGLAYAHTLADPLEKIYKDDKEGLSEALKRNLVFFNTEPQIGSIVPGISLALEEDYYLDKENDDPSLMINLKNSLMGPLAGIGDSLLVGTINPILLSIGIGLSQEGSFIGPLVFLALWLMIVIPLKYFLFIKGYDLGLDAVNIISDTKIKNMVTTFLSIVGLIVIGAVASTTVKAPLALEFVSGEMVVKLQDVFDKVMPKFLPLILTLISYYLVRNKKWSANKLLLAIFIFSAVMALLGIM</sequence>
<keyword evidence="1" id="KW-1133">Transmembrane helix</keyword>
<keyword evidence="1" id="KW-0812">Transmembrane</keyword>
<dbReference type="EMBL" id="JRMW01000019">
    <property type="protein sequence ID" value="KGF05115.1"/>
    <property type="molecule type" value="Genomic_DNA"/>
</dbReference>
<gene>
    <name evidence="2" type="ORF">HMPREF1630_01540</name>
</gene>
<dbReference type="eggNOG" id="COG3716">
    <property type="taxonomic scope" value="Bacteria"/>
</dbReference>